<dbReference type="GO" id="GO:0005634">
    <property type="term" value="C:nucleus"/>
    <property type="evidence" value="ECO:0007669"/>
    <property type="project" value="TreeGrafter"/>
</dbReference>
<dbReference type="PROSITE" id="PS50089">
    <property type="entry name" value="ZF_RING_2"/>
    <property type="match status" value="1"/>
</dbReference>
<dbReference type="Pfam" id="PF13639">
    <property type="entry name" value="zf-RING_2"/>
    <property type="match status" value="1"/>
</dbReference>
<evidence type="ECO:0000256" key="7">
    <source>
        <dbReference type="ARBA" id="ARBA00022833"/>
    </source>
</evidence>
<evidence type="ECO:0000313" key="12">
    <source>
        <dbReference type="Proteomes" id="UP000612746"/>
    </source>
</evidence>
<dbReference type="InterPro" id="IPR039525">
    <property type="entry name" value="RNF126-like_zinc-ribbon"/>
</dbReference>
<dbReference type="FunFam" id="3.30.40.10:FF:000127">
    <property type="entry name" value="E3 ubiquitin-protein ligase RNF181"/>
    <property type="match status" value="1"/>
</dbReference>
<accession>A0A8H7Q9D7</accession>
<keyword evidence="3" id="KW-0808">Transferase</keyword>
<dbReference type="AlphaFoldDB" id="A0A8H7Q9D7"/>
<keyword evidence="6" id="KW-0833">Ubl conjugation pathway</keyword>
<evidence type="ECO:0000256" key="5">
    <source>
        <dbReference type="ARBA" id="ARBA00022771"/>
    </source>
</evidence>
<dbReference type="OrthoDB" id="8062037at2759"/>
<evidence type="ECO:0000256" key="4">
    <source>
        <dbReference type="ARBA" id="ARBA00022723"/>
    </source>
</evidence>
<evidence type="ECO:0000259" key="10">
    <source>
        <dbReference type="PROSITE" id="PS50089"/>
    </source>
</evidence>
<dbReference type="Proteomes" id="UP000612746">
    <property type="component" value="Unassembled WGS sequence"/>
</dbReference>
<evidence type="ECO:0000256" key="3">
    <source>
        <dbReference type="ARBA" id="ARBA00022679"/>
    </source>
</evidence>
<dbReference type="InterPro" id="IPR051834">
    <property type="entry name" value="RING_finger_E3_ligase"/>
</dbReference>
<dbReference type="InterPro" id="IPR001841">
    <property type="entry name" value="Znf_RING"/>
</dbReference>
<dbReference type="GO" id="GO:0006511">
    <property type="term" value="P:ubiquitin-dependent protein catabolic process"/>
    <property type="evidence" value="ECO:0007669"/>
    <property type="project" value="TreeGrafter"/>
</dbReference>
<evidence type="ECO:0000256" key="1">
    <source>
        <dbReference type="ARBA" id="ARBA00000900"/>
    </source>
</evidence>
<dbReference type="PANTHER" id="PTHR45931">
    <property type="entry name" value="SI:CH211-59O9.10"/>
    <property type="match status" value="1"/>
</dbReference>
<dbReference type="Pfam" id="PF14369">
    <property type="entry name" value="Zn_ribbon_19"/>
    <property type="match status" value="1"/>
</dbReference>
<dbReference type="PANTHER" id="PTHR45931:SF3">
    <property type="entry name" value="RING ZINC FINGER-CONTAINING PROTEIN"/>
    <property type="match status" value="1"/>
</dbReference>
<evidence type="ECO:0000313" key="11">
    <source>
        <dbReference type="EMBL" id="KAG2188834.1"/>
    </source>
</evidence>
<keyword evidence="12" id="KW-1185">Reference proteome</keyword>
<comment type="catalytic activity">
    <reaction evidence="1">
        <text>S-ubiquitinyl-[E2 ubiquitin-conjugating enzyme]-L-cysteine + [acceptor protein]-L-lysine = [E2 ubiquitin-conjugating enzyme]-L-cysteine + N(6)-ubiquitinyl-[acceptor protein]-L-lysine.</text>
        <dbReference type="EC" id="2.3.2.27"/>
    </reaction>
</comment>
<dbReference type="SMART" id="SM00184">
    <property type="entry name" value="RING"/>
    <property type="match status" value="1"/>
</dbReference>
<feature type="domain" description="RING-type" evidence="10">
    <location>
        <begin position="226"/>
        <end position="267"/>
    </location>
</feature>
<dbReference type="EC" id="2.3.2.27" evidence="2"/>
<protein>
    <recommendedName>
        <fullName evidence="2">RING-type E3 ubiquitin transferase</fullName>
        <ecNumber evidence="2">2.3.2.27</ecNumber>
    </recommendedName>
</protein>
<feature type="region of interest" description="Disordered" evidence="9">
    <location>
        <begin position="272"/>
        <end position="308"/>
    </location>
</feature>
<dbReference type="SMART" id="SM00744">
    <property type="entry name" value="RINGv"/>
    <property type="match status" value="1"/>
</dbReference>
<evidence type="ECO:0000256" key="9">
    <source>
        <dbReference type="SAM" id="MobiDB-lite"/>
    </source>
</evidence>
<keyword evidence="5 8" id="KW-0863">Zinc-finger</keyword>
<reference evidence="11" key="1">
    <citation type="submission" date="2020-12" db="EMBL/GenBank/DDBJ databases">
        <title>Metabolic potential, ecology and presence of endohyphal bacteria is reflected in genomic diversity of Mucoromycotina.</title>
        <authorList>
            <person name="Muszewska A."/>
            <person name="Okrasinska A."/>
            <person name="Steczkiewicz K."/>
            <person name="Drgas O."/>
            <person name="Orlowska M."/>
            <person name="Perlinska-Lenart U."/>
            <person name="Aleksandrzak-Piekarczyk T."/>
            <person name="Szatraj K."/>
            <person name="Zielenkiewicz U."/>
            <person name="Pilsyk S."/>
            <person name="Malc E."/>
            <person name="Mieczkowski P."/>
            <person name="Kruszewska J.S."/>
            <person name="Biernat P."/>
            <person name="Pawlowska J."/>
        </authorList>
    </citation>
    <scope>NUCLEOTIDE SEQUENCE</scope>
    <source>
        <strain evidence="11">WA0000051536</strain>
    </source>
</reference>
<evidence type="ECO:0000256" key="6">
    <source>
        <dbReference type="ARBA" id="ARBA00022786"/>
    </source>
</evidence>
<dbReference type="SUPFAM" id="SSF57850">
    <property type="entry name" value="RING/U-box"/>
    <property type="match status" value="1"/>
</dbReference>
<dbReference type="GO" id="GO:0061630">
    <property type="term" value="F:ubiquitin protein ligase activity"/>
    <property type="evidence" value="ECO:0007669"/>
    <property type="project" value="UniProtKB-EC"/>
</dbReference>
<keyword evidence="7" id="KW-0862">Zinc</keyword>
<organism evidence="11 12">
    <name type="scientific">Umbelopsis vinacea</name>
    <dbReference type="NCBI Taxonomy" id="44442"/>
    <lineage>
        <taxon>Eukaryota</taxon>
        <taxon>Fungi</taxon>
        <taxon>Fungi incertae sedis</taxon>
        <taxon>Mucoromycota</taxon>
        <taxon>Mucoromycotina</taxon>
        <taxon>Umbelopsidomycetes</taxon>
        <taxon>Umbelopsidales</taxon>
        <taxon>Umbelopsidaceae</taxon>
        <taxon>Umbelopsis</taxon>
    </lineage>
</organism>
<dbReference type="InterPro" id="IPR011016">
    <property type="entry name" value="Znf_RING-CH"/>
</dbReference>
<dbReference type="EMBL" id="JAEPRA010000001">
    <property type="protein sequence ID" value="KAG2188834.1"/>
    <property type="molecule type" value="Genomic_DNA"/>
</dbReference>
<evidence type="ECO:0000256" key="8">
    <source>
        <dbReference type="PROSITE-ProRule" id="PRU00175"/>
    </source>
</evidence>
<dbReference type="GO" id="GO:0008270">
    <property type="term" value="F:zinc ion binding"/>
    <property type="evidence" value="ECO:0007669"/>
    <property type="project" value="UniProtKB-KW"/>
</dbReference>
<feature type="region of interest" description="Disordered" evidence="9">
    <location>
        <begin position="44"/>
        <end position="68"/>
    </location>
</feature>
<gene>
    <name evidence="11" type="ORF">INT44_003974</name>
</gene>
<dbReference type="InterPro" id="IPR013083">
    <property type="entry name" value="Znf_RING/FYVE/PHD"/>
</dbReference>
<dbReference type="GO" id="GO:0016567">
    <property type="term" value="P:protein ubiquitination"/>
    <property type="evidence" value="ECO:0007669"/>
    <property type="project" value="UniProtKB-ARBA"/>
</dbReference>
<evidence type="ECO:0000256" key="2">
    <source>
        <dbReference type="ARBA" id="ARBA00012483"/>
    </source>
</evidence>
<proteinExistence type="predicted"/>
<dbReference type="Gene3D" id="3.30.40.10">
    <property type="entry name" value="Zinc/RING finger domain, C3HC4 (zinc finger)"/>
    <property type="match status" value="1"/>
</dbReference>
<name>A0A8H7Q9D7_9FUNG</name>
<keyword evidence="4" id="KW-0479">Metal-binding</keyword>
<comment type="caution">
    <text evidence="11">The sequence shown here is derived from an EMBL/GenBank/DDBJ whole genome shotgun (WGS) entry which is preliminary data.</text>
</comment>
<feature type="region of interest" description="Disordered" evidence="9">
    <location>
        <begin position="320"/>
        <end position="349"/>
    </location>
</feature>
<feature type="region of interest" description="Disordered" evidence="9">
    <location>
        <begin position="93"/>
        <end position="138"/>
    </location>
</feature>
<feature type="compositionally biased region" description="Acidic residues" evidence="9">
    <location>
        <begin position="337"/>
        <end position="349"/>
    </location>
</feature>
<sequence length="349" mass="39003">MTTTAPRPRYWCHVCQTEVQAILAPDPTCLQCNGQFVEQIEETNDPRNFYTAQGGGNLEDGTDEDGNDTQVSEMLQTILQSFVPNGRVTVQSSTANIDTPVPPNYIETSRETNNRASGDESSDSEEDNGDNRQEGQDTVRIMQLMNIIQQILSRAEGNNTELLELFPMSGNMDDYVFTQNGLDDVITQLLEQATNRNAPPPASEEIIAKLKRRKTTTKDTEDNQDCSVCKEDFSVSEDVLILPCEHFFHQECIKQWLLVNGTCPICRYSLTTAPTESATPPNEQIPETDTDSSNHVQSTNNAGRTEGTWTSLIPGIFRWTRPSSPFPRRTAGHNDDNDQEEDDNMDALD</sequence>